<evidence type="ECO:0000256" key="1">
    <source>
        <dbReference type="SAM" id="Phobius"/>
    </source>
</evidence>
<sequence length="86" mass="10353">ILRRLTYQAIVFHLWKQRNNVIHNKISLSTAEVFRLIDKDIRTVITAKKKRKHFSSLMSLWLRKRFSFDLFCSSTMFFTFLAMVVL</sequence>
<protein>
    <submittedName>
        <fullName evidence="2">Uncharacterized protein</fullName>
    </submittedName>
</protein>
<evidence type="ECO:0000313" key="2">
    <source>
        <dbReference type="EMBL" id="KAF3551204.1"/>
    </source>
</evidence>
<evidence type="ECO:0000313" key="3">
    <source>
        <dbReference type="Proteomes" id="UP000266723"/>
    </source>
</evidence>
<accession>A0ABQ7CHX6</accession>
<name>A0ABQ7CHX6_BRACR</name>
<organism evidence="2 3">
    <name type="scientific">Brassica cretica</name>
    <name type="common">Mustard</name>
    <dbReference type="NCBI Taxonomy" id="69181"/>
    <lineage>
        <taxon>Eukaryota</taxon>
        <taxon>Viridiplantae</taxon>
        <taxon>Streptophyta</taxon>
        <taxon>Embryophyta</taxon>
        <taxon>Tracheophyta</taxon>
        <taxon>Spermatophyta</taxon>
        <taxon>Magnoliopsida</taxon>
        <taxon>eudicotyledons</taxon>
        <taxon>Gunneridae</taxon>
        <taxon>Pentapetalae</taxon>
        <taxon>rosids</taxon>
        <taxon>malvids</taxon>
        <taxon>Brassicales</taxon>
        <taxon>Brassicaceae</taxon>
        <taxon>Brassiceae</taxon>
        <taxon>Brassica</taxon>
    </lineage>
</organism>
<dbReference type="Proteomes" id="UP000266723">
    <property type="component" value="Unassembled WGS sequence"/>
</dbReference>
<keyword evidence="3" id="KW-1185">Reference proteome</keyword>
<keyword evidence="1" id="KW-0812">Transmembrane</keyword>
<feature type="non-terminal residue" evidence="2">
    <location>
        <position position="1"/>
    </location>
</feature>
<reference evidence="2 3" key="1">
    <citation type="journal article" date="2020" name="BMC Genomics">
        <title>Intraspecific diversification of the crop wild relative Brassica cretica Lam. using demographic model selection.</title>
        <authorList>
            <person name="Kioukis A."/>
            <person name="Michalopoulou V.A."/>
            <person name="Briers L."/>
            <person name="Pirintsos S."/>
            <person name="Studholme D.J."/>
            <person name="Pavlidis P."/>
            <person name="Sarris P.F."/>
        </authorList>
    </citation>
    <scope>NUCLEOTIDE SEQUENCE [LARGE SCALE GENOMIC DNA]</scope>
    <source>
        <strain evidence="3">cv. PFS-1207/04</strain>
    </source>
</reference>
<keyword evidence="1" id="KW-0472">Membrane</keyword>
<feature type="transmembrane region" description="Helical" evidence="1">
    <location>
        <begin position="66"/>
        <end position="85"/>
    </location>
</feature>
<keyword evidence="1" id="KW-1133">Transmembrane helix</keyword>
<gene>
    <name evidence="2" type="ORF">DY000_02003367</name>
</gene>
<dbReference type="EMBL" id="QGKV02000832">
    <property type="protein sequence ID" value="KAF3551204.1"/>
    <property type="molecule type" value="Genomic_DNA"/>
</dbReference>
<proteinExistence type="predicted"/>
<comment type="caution">
    <text evidence="2">The sequence shown here is derived from an EMBL/GenBank/DDBJ whole genome shotgun (WGS) entry which is preliminary data.</text>
</comment>